<feature type="transmembrane region" description="Helical" evidence="1">
    <location>
        <begin position="44"/>
        <end position="63"/>
    </location>
</feature>
<keyword evidence="1" id="KW-0812">Transmembrane</keyword>
<keyword evidence="3" id="KW-1185">Reference proteome</keyword>
<protein>
    <submittedName>
        <fullName evidence="2">Uncharacterized protein</fullName>
    </submittedName>
</protein>
<dbReference type="AlphaFoldDB" id="A0AAN6TFW1"/>
<reference evidence="2" key="2">
    <citation type="submission" date="2023-05" db="EMBL/GenBank/DDBJ databases">
        <authorList>
            <consortium name="Lawrence Berkeley National Laboratory"/>
            <person name="Steindorff A."/>
            <person name="Hensen N."/>
            <person name="Bonometti L."/>
            <person name="Westerberg I."/>
            <person name="Brannstrom I.O."/>
            <person name="Guillou S."/>
            <person name="Cros-Aarteil S."/>
            <person name="Calhoun S."/>
            <person name="Haridas S."/>
            <person name="Kuo A."/>
            <person name="Mondo S."/>
            <person name="Pangilinan J."/>
            <person name="Riley R."/>
            <person name="Labutti K."/>
            <person name="Andreopoulos B."/>
            <person name="Lipzen A."/>
            <person name="Chen C."/>
            <person name="Yanf M."/>
            <person name="Daum C."/>
            <person name="Ng V."/>
            <person name="Clum A."/>
            <person name="Ohm R."/>
            <person name="Martin F."/>
            <person name="Silar P."/>
            <person name="Natvig D."/>
            <person name="Lalanne C."/>
            <person name="Gautier V."/>
            <person name="Ament-Velasquez S.L."/>
            <person name="Kruys A."/>
            <person name="Hutchinson M.I."/>
            <person name="Powell A.J."/>
            <person name="Barry K."/>
            <person name="Miller A.N."/>
            <person name="Grigoriev I.V."/>
            <person name="Debuchy R."/>
            <person name="Gladieux P."/>
            <person name="Thoren M.H."/>
            <person name="Johannesson H."/>
        </authorList>
    </citation>
    <scope>NUCLEOTIDE SEQUENCE</scope>
    <source>
        <strain evidence="2">CBS 508.74</strain>
    </source>
</reference>
<evidence type="ECO:0000313" key="2">
    <source>
        <dbReference type="EMBL" id="KAK4113673.1"/>
    </source>
</evidence>
<gene>
    <name evidence="2" type="ORF">N656DRAFT_796911</name>
</gene>
<reference evidence="2" key="1">
    <citation type="journal article" date="2023" name="Mol. Phylogenet. Evol.">
        <title>Genome-scale phylogeny and comparative genomics of the fungal order Sordariales.</title>
        <authorList>
            <person name="Hensen N."/>
            <person name="Bonometti L."/>
            <person name="Westerberg I."/>
            <person name="Brannstrom I.O."/>
            <person name="Guillou S."/>
            <person name="Cros-Aarteil S."/>
            <person name="Calhoun S."/>
            <person name="Haridas S."/>
            <person name="Kuo A."/>
            <person name="Mondo S."/>
            <person name="Pangilinan J."/>
            <person name="Riley R."/>
            <person name="LaButti K."/>
            <person name="Andreopoulos B."/>
            <person name="Lipzen A."/>
            <person name="Chen C."/>
            <person name="Yan M."/>
            <person name="Daum C."/>
            <person name="Ng V."/>
            <person name="Clum A."/>
            <person name="Steindorff A."/>
            <person name="Ohm R.A."/>
            <person name="Martin F."/>
            <person name="Silar P."/>
            <person name="Natvig D.O."/>
            <person name="Lalanne C."/>
            <person name="Gautier V."/>
            <person name="Ament-Velasquez S.L."/>
            <person name="Kruys A."/>
            <person name="Hutchinson M.I."/>
            <person name="Powell A.J."/>
            <person name="Barry K."/>
            <person name="Miller A.N."/>
            <person name="Grigoriev I.V."/>
            <person name="Debuchy R."/>
            <person name="Gladieux P."/>
            <person name="Hiltunen Thoren M."/>
            <person name="Johannesson H."/>
        </authorList>
    </citation>
    <scope>NUCLEOTIDE SEQUENCE</scope>
    <source>
        <strain evidence="2">CBS 508.74</strain>
    </source>
</reference>
<dbReference type="RefSeq" id="XP_064671243.1">
    <property type="nucleotide sequence ID" value="XM_064817581.1"/>
</dbReference>
<dbReference type="Proteomes" id="UP001302812">
    <property type="component" value="Unassembled WGS sequence"/>
</dbReference>
<dbReference type="EMBL" id="MU853338">
    <property type="protein sequence ID" value="KAK4113673.1"/>
    <property type="molecule type" value="Genomic_DNA"/>
</dbReference>
<accession>A0AAN6TFW1</accession>
<proteinExistence type="predicted"/>
<feature type="transmembrane region" description="Helical" evidence="1">
    <location>
        <begin position="293"/>
        <end position="316"/>
    </location>
</feature>
<feature type="transmembrane region" description="Helical" evidence="1">
    <location>
        <begin position="231"/>
        <end position="253"/>
    </location>
</feature>
<feature type="transmembrane region" description="Helical" evidence="1">
    <location>
        <begin position="172"/>
        <end position="190"/>
    </location>
</feature>
<feature type="transmembrane region" description="Helical" evidence="1">
    <location>
        <begin position="83"/>
        <end position="106"/>
    </location>
</feature>
<dbReference type="GeneID" id="89941706"/>
<feature type="transmembrane region" description="Helical" evidence="1">
    <location>
        <begin position="12"/>
        <end position="32"/>
    </location>
</feature>
<keyword evidence="1" id="KW-0472">Membrane</keyword>
<evidence type="ECO:0000256" key="1">
    <source>
        <dbReference type="SAM" id="Phobius"/>
    </source>
</evidence>
<organism evidence="2 3">
    <name type="scientific">Canariomyces notabilis</name>
    <dbReference type="NCBI Taxonomy" id="2074819"/>
    <lineage>
        <taxon>Eukaryota</taxon>
        <taxon>Fungi</taxon>
        <taxon>Dikarya</taxon>
        <taxon>Ascomycota</taxon>
        <taxon>Pezizomycotina</taxon>
        <taxon>Sordariomycetes</taxon>
        <taxon>Sordariomycetidae</taxon>
        <taxon>Sordariales</taxon>
        <taxon>Chaetomiaceae</taxon>
        <taxon>Canariomyces</taxon>
    </lineage>
</organism>
<comment type="caution">
    <text evidence="2">The sequence shown here is derived from an EMBL/GenBank/DDBJ whole genome shotgun (WGS) entry which is preliminary data.</text>
</comment>
<evidence type="ECO:0000313" key="3">
    <source>
        <dbReference type="Proteomes" id="UP001302812"/>
    </source>
</evidence>
<feature type="transmembrane region" description="Helical" evidence="1">
    <location>
        <begin position="265"/>
        <end position="287"/>
    </location>
</feature>
<sequence>MLYSQCHARSRLPFLSHIPLLGAPTCALVSFVHEAAATSLRGAALMADLVFSFIAGLLTVCVLEAARPAGTATPLTRHPTGTWLVFSLLIPAGALVWELVVVPGFLHRARATSHSRSNLNLPTAEASDNMKTTRHHVSPAAESLAIPVSIAIGYIIPSITLLIFAHHHPATTILPWLFFPVWVSLTRRLVRLAATSNKLKWNQAQDQDQDQHQTTAWQESMHLASSPRTLVGIYLLPIVCSVLAHGWLVVHVLRQADDRREMARAMTKFVIINVFFIGLTVLYWVLVEAGWRGAVLTAVASAVLGPGAGVCVGWIYREKVVVDSGRGSVTVVAVGSRRGSRESEGPSENTPLLR</sequence>
<name>A0AAN6TFW1_9PEZI</name>
<keyword evidence="1" id="KW-1133">Transmembrane helix</keyword>
<feature type="transmembrane region" description="Helical" evidence="1">
    <location>
        <begin position="144"/>
        <end position="165"/>
    </location>
</feature>